<sequence>MAVMAMKPRRATGPDDVAAELWRSRHWHPAAWLAQLFNRIIFERKIPDDWKRSTTVPIWKKKGSPAECCNYRPIRLLPHTMKIFERIVDRRIREIVELSSNQCGFVKNCSTTNAIHAARLLVGKHLEKNAPLHVAFLDLEKAFDRVPHDVNGIRCEFTAFQKS</sequence>
<dbReference type="CDD" id="cd01650">
    <property type="entry name" value="RT_nLTR_like"/>
    <property type="match status" value="1"/>
</dbReference>
<dbReference type="OrthoDB" id="418748at2759"/>
<comment type="caution">
    <text evidence="2">The sequence shown here is derived from an EMBL/GenBank/DDBJ whole genome shotgun (WGS) entry which is preliminary data.</text>
</comment>
<dbReference type="PANTHER" id="PTHR19446">
    <property type="entry name" value="REVERSE TRANSCRIPTASES"/>
    <property type="match status" value="1"/>
</dbReference>
<reference evidence="3" key="1">
    <citation type="journal article" date="2015" name="Nat. Genet.">
        <title>The genome and transcriptome of the zoonotic hookworm Ancylostoma ceylanicum identify infection-specific gene families.</title>
        <authorList>
            <person name="Schwarz E.M."/>
            <person name="Hu Y."/>
            <person name="Antoshechkin I."/>
            <person name="Miller M.M."/>
            <person name="Sternberg P.W."/>
            <person name="Aroian R.V."/>
        </authorList>
    </citation>
    <scope>NUCLEOTIDE SEQUENCE</scope>
    <source>
        <strain evidence="3">HY135</strain>
    </source>
</reference>
<organism evidence="2 3">
    <name type="scientific">Ancylostoma ceylanicum</name>
    <dbReference type="NCBI Taxonomy" id="53326"/>
    <lineage>
        <taxon>Eukaryota</taxon>
        <taxon>Metazoa</taxon>
        <taxon>Ecdysozoa</taxon>
        <taxon>Nematoda</taxon>
        <taxon>Chromadorea</taxon>
        <taxon>Rhabditida</taxon>
        <taxon>Rhabditina</taxon>
        <taxon>Rhabditomorpha</taxon>
        <taxon>Strongyloidea</taxon>
        <taxon>Ancylostomatidae</taxon>
        <taxon>Ancylostomatinae</taxon>
        <taxon>Ancylostoma</taxon>
    </lineage>
</organism>
<proteinExistence type="predicted"/>
<dbReference type="Proteomes" id="UP000024635">
    <property type="component" value="Unassembled WGS sequence"/>
</dbReference>
<accession>A0A016VBV0</accession>
<feature type="domain" description="Reverse transcriptase" evidence="1">
    <location>
        <begin position="60"/>
        <end position="150"/>
    </location>
</feature>
<dbReference type="EMBL" id="JARK01001349">
    <property type="protein sequence ID" value="EYC24746.1"/>
    <property type="molecule type" value="Genomic_DNA"/>
</dbReference>
<gene>
    <name evidence="2" type="primary">Acey_s0013.g2089</name>
    <name evidence="2" type="ORF">Y032_0013g2089</name>
</gene>
<evidence type="ECO:0000313" key="3">
    <source>
        <dbReference type="Proteomes" id="UP000024635"/>
    </source>
</evidence>
<name>A0A016VBV0_9BILA</name>
<evidence type="ECO:0000313" key="2">
    <source>
        <dbReference type="EMBL" id="EYC24746.1"/>
    </source>
</evidence>
<keyword evidence="3" id="KW-1185">Reference proteome</keyword>
<evidence type="ECO:0000259" key="1">
    <source>
        <dbReference type="Pfam" id="PF00078"/>
    </source>
</evidence>
<dbReference type="InterPro" id="IPR043502">
    <property type="entry name" value="DNA/RNA_pol_sf"/>
</dbReference>
<dbReference type="AlphaFoldDB" id="A0A016VBV0"/>
<dbReference type="InterPro" id="IPR000477">
    <property type="entry name" value="RT_dom"/>
</dbReference>
<dbReference type="Pfam" id="PF00078">
    <property type="entry name" value="RVT_1"/>
    <property type="match status" value="1"/>
</dbReference>
<dbReference type="SUPFAM" id="SSF56672">
    <property type="entry name" value="DNA/RNA polymerases"/>
    <property type="match status" value="1"/>
</dbReference>
<protein>
    <recommendedName>
        <fullName evidence="1">Reverse transcriptase domain-containing protein</fullName>
    </recommendedName>
</protein>